<comment type="caution">
    <text evidence="12">The sequence shown here is derived from an EMBL/GenBank/DDBJ whole genome shotgun (WGS) entry which is preliminary data.</text>
</comment>
<dbReference type="GO" id="GO:0038023">
    <property type="term" value="F:signaling receptor activity"/>
    <property type="evidence" value="ECO:0007669"/>
    <property type="project" value="InterPro"/>
</dbReference>
<dbReference type="InterPro" id="IPR016017">
    <property type="entry name" value="GDNF/GAS1"/>
</dbReference>
<evidence type="ECO:0000256" key="2">
    <source>
        <dbReference type="ARBA" id="ARBA00005961"/>
    </source>
</evidence>
<feature type="compositionally biased region" description="Polar residues" evidence="10">
    <location>
        <begin position="100"/>
        <end position="115"/>
    </location>
</feature>
<keyword evidence="8" id="KW-0325">Glycoprotein</keyword>
<evidence type="ECO:0000256" key="8">
    <source>
        <dbReference type="ARBA" id="ARBA00023180"/>
    </source>
</evidence>
<dbReference type="Proteomes" id="UP001221898">
    <property type="component" value="Unassembled WGS sequence"/>
</dbReference>
<dbReference type="PANTHER" id="PTHR10269:SF2">
    <property type="entry name" value="GDNF FAMILY RECEPTOR ALPHA-4"/>
    <property type="match status" value="1"/>
</dbReference>
<keyword evidence="13" id="KW-1185">Reference proteome</keyword>
<evidence type="ECO:0000256" key="7">
    <source>
        <dbReference type="ARBA" id="ARBA00023170"/>
    </source>
</evidence>
<sequence length="195" mass="21332">MMCYGSHRSRWAQFQYDCQPAEQSSSGCMQENYRACLLAYTGMIGSTITPNYVDNSTSSVSPSCSCSASGNQRGQCVEFLSRFTDNMCLRNAIAAFGNGTDINSTPNQSMQPSQATDREDPTTAPPIATETERNNLNPLMPTQVTERDRLWEGSTLPSSGLSSSAPIWPRGPASCLHQRSASTSRGRPQPLWLFL</sequence>
<evidence type="ECO:0000256" key="6">
    <source>
        <dbReference type="ARBA" id="ARBA00023136"/>
    </source>
</evidence>
<keyword evidence="6" id="KW-0472">Membrane</keyword>
<dbReference type="SMART" id="SM00907">
    <property type="entry name" value="GDNF"/>
    <property type="match status" value="1"/>
</dbReference>
<dbReference type="FunFam" id="1.10.220.110:FF:000001">
    <property type="entry name" value="GDNF family receptor alpha"/>
    <property type="match status" value="1"/>
</dbReference>
<evidence type="ECO:0000256" key="1">
    <source>
        <dbReference type="ARBA" id="ARBA00004609"/>
    </source>
</evidence>
<evidence type="ECO:0000256" key="4">
    <source>
        <dbReference type="ARBA" id="ARBA00022622"/>
    </source>
</evidence>
<dbReference type="PANTHER" id="PTHR10269">
    <property type="entry name" value="GDNF RECEPTOR ALPHA"/>
    <property type="match status" value="1"/>
</dbReference>
<name>A0AAD7R827_9TELE</name>
<keyword evidence="9" id="KW-0449">Lipoprotein</keyword>
<dbReference type="Gene3D" id="1.10.220.110">
    <property type="entry name" value="GDNF binding domain"/>
    <property type="match status" value="1"/>
</dbReference>
<comment type="similarity">
    <text evidence="2">Belongs to the GDNFR family.</text>
</comment>
<dbReference type="GO" id="GO:0007169">
    <property type="term" value="P:cell surface receptor protein tyrosine kinase signaling pathway"/>
    <property type="evidence" value="ECO:0007669"/>
    <property type="project" value="UniProtKB-ARBA"/>
</dbReference>
<evidence type="ECO:0000313" key="13">
    <source>
        <dbReference type="Proteomes" id="UP001221898"/>
    </source>
</evidence>
<dbReference type="InterPro" id="IPR037193">
    <property type="entry name" value="GDNF_alpha"/>
</dbReference>
<keyword evidence="7" id="KW-0675">Receptor</keyword>
<accession>A0AAD7R827</accession>
<organism evidence="12 13">
    <name type="scientific">Aldrovandia affinis</name>
    <dbReference type="NCBI Taxonomy" id="143900"/>
    <lineage>
        <taxon>Eukaryota</taxon>
        <taxon>Metazoa</taxon>
        <taxon>Chordata</taxon>
        <taxon>Craniata</taxon>
        <taxon>Vertebrata</taxon>
        <taxon>Euteleostomi</taxon>
        <taxon>Actinopterygii</taxon>
        <taxon>Neopterygii</taxon>
        <taxon>Teleostei</taxon>
        <taxon>Notacanthiformes</taxon>
        <taxon>Halosauridae</taxon>
        <taxon>Aldrovandia</taxon>
    </lineage>
</organism>
<proteinExistence type="inferred from homology"/>
<dbReference type="GO" id="GO:0007399">
    <property type="term" value="P:nervous system development"/>
    <property type="evidence" value="ECO:0007669"/>
    <property type="project" value="TreeGrafter"/>
</dbReference>
<dbReference type="AlphaFoldDB" id="A0AAD7R827"/>
<reference evidence="12" key="1">
    <citation type="journal article" date="2023" name="Science">
        <title>Genome structures resolve the early diversification of teleost fishes.</title>
        <authorList>
            <person name="Parey E."/>
            <person name="Louis A."/>
            <person name="Montfort J."/>
            <person name="Bouchez O."/>
            <person name="Roques C."/>
            <person name="Iampietro C."/>
            <person name="Lluch J."/>
            <person name="Castinel A."/>
            <person name="Donnadieu C."/>
            <person name="Desvignes T."/>
            <person name="Floi Bucao C."/>
            <person name="Jouanno E."/>
            <person name="Wen M."/>
            <person name="Mejri S."/>
            <person name="Dirks R."/>
            <person name="Jansen H."/>
            <person name="Henkel C."/>
            <person name="Chen W.J."/>
            <person name="Zahm M."/>
            <person name="Cabau C."/>
            <person name="Klopp C."/>
            <person name="Thompson A.W."/>
            <person name="Robinson-Rechavi M."/>
            <person name="Braasch I."/>
            <person name="Lecointre G."/>
            <person name="Bobe J."/>
            <person name="Postlethwait J.H."/>
            <person name="Berthelot C."/>
            <person name="Roest Crollius H."/>
            <person name="Guiguen Y."/>
        </authorList>
    </citation>
    <scope>NUCLEOTIDE SEQUENCE</scope>
    <source>
        <strain evidence="12">NC1722</strain>
    </source>
</reference>
<feature type="domain" description="GDNF/GAS1" evidence="11">
    <location>
        <begin position="1"/>
        <end position="88"/>
    </location>
</feature>
<evidence type="ECO:0000256" key="5">
    <source>
        <dbReference type="ARBA" id="ARBA00022729"/>
    </source>
</evidence>
<feature type="region of interest" description="Disordered" evidence="10">
    <location>
        <begin position="99"/>
        <end position="141"/>
    </location>
</feature>
<dbReference type="GO" id="GO:0009897">
    <property type="term" value="C:external side of plasma membrane"/>
    <property type="evidence" value="ECO:0007669"/>
    <property type="project" value="TreeGrafter"/>
</dbReference>
<dbReference type="EMBL" id="JAINUG010000437">
    <property type="protein sequence ID" value="KAJ8371679.1"/>
    <property type="molecule type" value="Genomic_DNA"/>
</dbReference>
<gene>
    <name evidence="12" type="ORF">AAFF_G00303190</name>
</gene>
<dbReference type="Pfam" id="PF02351">
    <property type="entry name" value="GDNF"/>
    <property type="match status" value="1"/>
</dbReference>
<evidence type="ECO:0000256" key="10">
    <source>
        <dbReference type="SAM" id="MobiDB-lite"/>
    </source>
</evidence>
<protein>
    <recommendedName>
        <fullName evidence="11">GDNF/GAS1 domain-containing protein</fullName>
    </recommendedName>
</protein>
<comment type="subcellular location">
    <subcellularLocation>
        <location evidence="1">Cell membrane</location>
        <topology evidence="1">Lipid-anchor</topology>
        <topology evidence="1">GPI-anchor</topology>
    </subcellularLocation>
</comment>
<keyword evidence="5" id="KW-0732">Signal</keyword>
<evidence type="ECO:0000256" key="9">
    <source>
        <dbReference type="ARBA" id="ARBA00023288"/>
    </source>
</evidence>
<dbReference type="InterPro" id="IPR003438">
    <property type="entry name" value="GDNF_rcpt"/>
</dbReference>
<keyword evidence="3" id="KW-1003">Cell membrane</keyword>
<evidence type="ECO:0000256" key="3">
    <source>
        <dbReference type="ARBA" id="ARBA00022475"/>
    </source>
</evidence>
<dbReference type="GO" id="GO:0043235">
    <property type="term" value="C:receptor complex"/>
    <property type="evidence" value="ECO:0007669"/>
    <property type="project" value="TreeGrafter"/>
</dbReference>
<dbReference type="SUPFAM" id="SSF110035">
    <property type="entry name" value="GDNF receptor-like"/>
    <property type="match status" value="1"/>
</dbReference>
<keyword evidence="4" id="KW-0336">GPI-anchor</keyword>
<evidence type="ECO:0000259" key="11">
    <source>
        <dbReference type="SMART" id="SM00907"/>
    </source>
</evidence>
<feature type="region of interest" description="Disordered" evidence="10">
    <location>
        <begin position="174"/>
        <end position="195"/>
    </location>
</feature>
<dbReference type="PRINTS" id="PR01316">
    <property type="entry name" value="GDNFRECEPTOR"/>
</dbReference>
<feature type="compositionally biased region" description="Polar residues" evidence="10">
    <location>
        <begin position="177"/>
        <end position="186"/>
    </location>
</feature>
<evidence type="ECO:0000313" key="12">
    <source>
        <dbReference type="EMBL" id="KAJ8371679.1"/>
    </source>
</evidence>